<proteinExistence type="predicted"/>
<dbReference type="KEGG" id="bcx:BCA_1874"/>
<accession>A0A158RR46</accession>
<protein>
    <submittedName>
        <fullName evidence="1">Uncharacterized protein</fullName>
    </submittedName>
</protein>
<evidence type="ECO:0000313" key="2">
    <source>
        <dbReference type="Proteomes" id="UP000002210"/>
    </source>
</evidence>
<gene>
    <name evidence="1" type="ordered locus">BCA_1874</name>
</gene>
<name>A0A158RR46_BACC3</name>
<dbReference type="AlphaFoldDB" id="A0A158RR46"/>
<reference evidence="1 2" key="1">
    <citation type="submission" date="2009-02" db="EMBL/GenBank/DDBJ databases">
        <title>Genome sequence of Bacillus cereus 03BB102.</title>
        <authorList>
            <person name="Dodson R.J."/>
            <person name="Jackson P."/>
            <person name="Munk A.C."/>
            <person name="Brettin T."/>
            <person name="Bruce D."/>
            <person name="Detter C."/>
            <person name="Tapia R."/>
            <person name="Han C."/>
            <person name="Sutton G."/>
            <person name="Sims D."/>
        </authorList>
    </citation>
    <scope>NUCLEOTIDE SEQUENCE [LARGE SCALE GENOMIC DNA]</scope>
    <source>
        <strain evidence="1 2">03BB102</strain>
    </source>
</reference>
<organism evidence="1 2">
    <name type="scientific">Bacillus cereus (strain 03BB102)</name>
    <dbReference type="NCBI Taxonomy" id="572264"/>
    <lineage>
        <taxon>Bacteria</taxon>
        <taxon>Bacillati</taxon>
        <taxon>Bacillota</taxon>
        <taxon>Bacilli</taxon>
        <taxon>Bacillales</taxon>
        <taxon>Bacillaceae</taxon>
        <taxon>Bacillus</taxon>
        <taxon>Bacillus cereus group</taxon>
    </lineage>
</organism>
<dbReference type="Proteomes" id="UP000002210">
    <property type="component" value="Chromosome"/>
</dbReference>
<evidence type="ECO:0000313" key="1">
    <source>
        <dbReference type="EMBL" id="ACO29878.1"/>
    </source>
</evidence>
<sequence length="57" mass="6138">MYVGNLVDSDIQEGAMCGKPPSKSEESFFNKKDLNAAWTGISNGFVDGAVGRTDILR</sequence>
<dbReference type="EMBL" id="CP001407">
    <property type="protein sequence ID" value="ACO29878.1"/>
    <property type="molecule type" value="Genomic_DNA"/>
</dbReference>